<evidence type="ECO:0000256" key="1">
    <source>
        <dbReference type="ARBA" id="ARBA00005437"/>
    </source>
</evidence>
<dbReference type="Gene3D" id="2.40.160.200">
    <property type="entry name" value="LURP1-related"/>
    <property type="match status" value="1"/>
</dbReference>
<dbReference type="SUPFAM" id="SSF54518">
    <property type="entry name" value="Tubby C-terminal domain-like"/>
    <property type="match status" value="1"/>
</dbReference>
<sequence>MHLSLCFYIFNIVVINQNLLTDSRKMTTKVKEMPVVSKMFCSSNQVVLVVRSRPHVVGGGGFVVTDLGSHEVVFRVDGCGVLGKKDQMTLTDAYQNPLLLIRLKAGIVEALSLHRQWGSYTPAYVGSHQKLLFTLKDPKGCLANNRPIRVSIEQKDQSIYCKNFQVKGYFPDRECSIVDSGGNDIAQVTVGKEMKDVMEKKDVYHVVVNAGIDQAFVVGVIAILDYIHNGSTRC</sequence>
<evidence type="ECO:0008006" key="4">
    <source>
        <dbReference type="Google" id="ProtNLM"/>
    </source>
</evidence>
<reference evidence="2 3" key="1">
    <citation type="journal article" date="2017" name="Nat. Commun.">
        <title>Genome assembly with in vitro proximity ligation data and whole-genome triplication in lettuce.</title>
        <authorList>
            <person name="Reyes-Chin-Wo S."/>
            <person name="Wang Z."/>
            <person name="Yang X."/>
            <person name="Kozik A."/>
            <person name="Arikit S."/>
            <person name="Song C."/>
            <person name="Xia L."/>
            <person name="Froenicke L."/>
            <person name="Lavelle D.O."/>
            <person name="Truco M.J."/>
            <person name="Xia R."/>
            <person name="Zhu S."/>
            <person name="Xu C."/>
            <person name="Xu H."/>
            <person name="Xu X."/>
            <person name="Cox K."/>
            <person name="Korf I."/>
            <person name="Meyers B.C."/>
            <person name="Michelmore R.W."/>
        </authorList>
    </citation>
    <scope>NUCLEOTIDE SEQUENCE [LARGE SCALE GENOMIC DNA]</scope>
    <source>
        <strain evidence="3">cv. Salinas</strain>
        <tissue evidence="2">Seedlings</tissue>
    </source>
</reference>
<gene>
    <name evidence="2" type="ORF">LSAT_V11C500279500</name>
</gene>
<dbReference type="EMBL" id="NBSK02000005">
    <property type="protein sequence ID" value="KAJ0205961.1"/>
    <property type="molecule type" value="Genomic_DNA"/>
</dbReference>
<accession>A0A9R1VJS6</accession>
<keyword evidence="3" id="KW-1185">Reference proteome</keyword>
<dbReference type="AlphaFoldDB" id="A0A9R1VJS6"/>
<dbReference type="PANTHER" id="PTHR31087">
    <property type="match status" value="1"/>
</dbReference>
<protein>
    <recommendedName>
        <fullName evidence="4">Protein LURP-one-related 6</fullName>
    </recommendedName>
</protein>
<dbReference type="Pfam" id="PF04525">
    <property type="entry name" value="LOR"/>
    <property type="match status" value="1"/>
</dbReference>
<dbReference type="InterPro" id="IPR007612">
    <property type="entry name" value="LOR"/>
</dbReference>
<proteinExistence type="inferred from homology"/>
<dbReference type="Proteomes" id="UP000235145">
    <property type="component" value="Unassembled WGS sequence"/>
</dbReference>
<comment type="caution">
    <text evidence="2">The sequence shown here is derived from an EMBL/GenBank/DDBJ whole genome shotgun (WGS) entry which is preliminary data.</text>
</comment>
<dbReference type="InterPro" id="IPR025659">
    <property type="entry name" value="Tubby-like_C"/>
</dbReference>
<dbReference type="InterPro" id="IPR038595">
    <property type="entry name" value="LOR_sf"/>
</dbReference>
<comment type="similarity">
    <text evidence="1">Belongs to the LOR family.</text>
</comment>
<evidence type="ECO:0000313" key="3">
    <source>
        <dbReference type="Proteomes" id="UP000235145"/>
    </source>
</evidence>
<dbReference type="PANTHER" id="PTHR31087:SF3">
    <property type="entry name" value="PROTEIN LURP-ONE-RELATED 6"/>
    <property type="match status" value="1"/>
</dbReference>
<evidence type="ECO:0000313" key="2">
    <source>
        <dbReference type="EMBL" id="KAJ0205961.1"/>
    </source>
</evidence>
<dbReference type="OrthoDB" id="1916253at2759"/>
<name>A0A9R1VJS6_LACSA</name>
<organism evidence="2 3">
    <name type="scientific">Lactuca sativa</name>
    <name type="common">Garden lettuce</name>
    <dbReference type="NCBI Taxonomy" id="4236"/>
    <lineage>
        <taxon>Eukaryota</taxon>
        <taxon>Viridiplantae</taxon>
        <taxon>Streptophyta</taxon>
        <taxon>Embryophyta</taxon>
        <taxon>Tracheophyta</taxon>
        <taxon>Spermatophyta</taxon>
        <taxon>Magnoliopsida</taxon>
        <taxon>eudicotyledons</taxon>
        <taxon>Gunneridae</taxon>
        <taxon>Pentapetalae</taxon>
        <taxon>asterids</taxon>
        <taxon>campanulids</taxon>
        <taxon>Asterales</taxon>
        <taxon>Asteraceae</taxon>
        <taxon>Cichorioideae</taxon>
        <taxon>Cichorieae</taxon>
        <taxon>Lactucinae</taxon>
        <taxon>Lactuca</taxon>
    </lineage>
</organism>